<comment type="caution">
    <text evidence="4">The sequence shown here is derived from an EMBL/GenBank/DDBJ whole genome shotgun (WGS) entry which is preliminary data.</text>
</comment>
<sequence length="233" mass="26543">MFKLLGTMWFPLITRQPVYTPVTVDSDEEAKPRLHKSSENTLSLRLNILILFALCFGSCALGFLAARLLDTQSIADRVGPRFAKELKNFSYNRNFSYPPSDTTDAAWNGLFMTKGDGGFFNHPYVEGERATLSVLHQLHCLDGIRHIYYLNNDAATTGTLLLDEELEPHMRRSHMRHCIDFLRQSLMCCGDSSIERVNPELKGVTGWGTEHMCANWGELQDWVGERQRLDREG</sequence>
<reference evidence="4 5" key="1">
    <citation type="journal article" date="2020" name="Genome Biol. Evol.">
        <title>Comparative genomics of Sclerotiniaceae.</title>
        <authorList>
            <person name="Valero Jimenez C.A."/>
            <person name="Steentjes M."/>
            <person name="Scholten O.E."/>
            <person name="Van Kan J.A.L."/>
        </authorList>
    </citation>
    <scope>NUCLEOTIDE SEQUENCE [LARGE SCALE GENOMIC DNA]</scope>
    <source>
        <strain evidence="4 5">MUCL 94</strain>
    </source>
</reference>
<dbReference type="GO" id="GO:0043386">
    <property type="term" value="P:mycotoxin biosynthetic process"/>
    <property type="evidence" value="ECO:0007669"/>
    <property type="project" value="InterPro"/>
</dbReference>
<keyword evidence="3" id="KW-0472">Membrane</keyword>
<organism evidence="4 5">
    <name type="scientific">Botrytis byssoidea</name>
    <dbReference type="NCBI Taxonomy" id="139641"/>
    <lineage>
        <taxon>Eukaryota</taxon>
        <taxon>Fungi</taxon>
        <taxon>Dikarya</taxon>
        <taxon>Ascomycota</taxon>
        <taxon>Pezizomycotina</taxon>
        <taxon>Leotiomycetes</taxon>
        <taxon>Helotiales</taxon>
        <taxon>Sclerotiniaceae</taxon>
        <taxon>Botrytis</taxon>
    </lineage>
</organism>
<evidence type="ECO:0000256" key="2">
    <source>
        <dbReference type="ARBA" id="ARBA00035112"/>
    </source>
</evidence>
<keyword evidence="3" id="KW-0812">Transmembrane</keyword>
<accession>A0A9P5LME3</accession>
<keyword evidence="3" id="KW-1133">Transmembrane helix</keyword>
<dbReference type="PANTHER" id="PTHR33365">
    <property type="entry name" value="YALI0B05434P"/>
    <property type="match status" value="1"/>
</dbReference>
<dbReference type="Pfam" id="PF11807">
    <property type="entry name" value="UstYa"/>
    <property type="match status" value="1"/>
</dbReference>
<evidence type="ECO:0000256" key="3">
    <source>
        <dbReference type="SAM" id="Phobius"/>
    </source>
</evidence>
<comment type="pathway">
    <text evidence="1">Mycotoxin biosynthesis.</text>
</comment>
<dbReference type="RefSeq" id="XP_038729188.1">
    <property type="nucleotide sequence ID" value="XM_038880077.1"/>
</dbReference>
<evidence type="ECO:0000313" key="5">
    <source>
        <dbReference type="Proteomes" id="UP000710849"/>
    </source>
</evidence>
<dbReference type="PANTHER" id="PTHR33365:SF4">
    <property type="entry name" value="CYCLOCHLOROTINE BIOSYNTHESIS PROTEIN O"/>
    <property type="match status" value="1"/>
</dbReference>
<protein>
    <recommendedName>
        <fullName evidence="6">Tat pathway signal sequence</fullName>
    </recommendedName>
</protein>
<dbReference type="EMBL" id="RCSW01000022">
    <property type="protein sequence ID" value="KAF7929965.1"/>
    <property type="molecule type" value="Genomic_DNA"/>
</dbReference>
<name>A0A9P5LME3_9HELO</name>
<dbReference type="AlphaFoldDB" id="A0A9P5LME3"/>
<dbReference type="GeneID" id="62153150"/>
<gene>
    <name evidence="4" type="ORF">EAE97_009562</name>
</gene>
<evidence type="ECO:0008006" key="6">
    <source>
        <dbReference type="Google" id="ProtNLM"/>
    </source>
</evidence>
<feature type="transmembrane region" description="Helical" evidence="3">
    <location>
        <begin position="42"/>
        <end position="64"/>
    </location>
</feature>
<evidence type="ECO:0000256" key="1">
    <source>
        <dbReference type="ARBA" id="ARBA00004685"/>
    </source>
</evidence>
<proteinExistence type="inferred from homology"/>
<keyword evidence="5" id="KW-1185">Reference proteome</keyword>
<dbReference type="InterPro" id="IPR021765">
    <property type="entry name" value="UstYa-like"/>
</dbReference>
<evidence type="ECO:0000313" key="4">
    <source>
        <dbReference type="EMBL" id="KAF7929965.1"/>
    </source>
</evidence>
<dbReference type="Proteomes" id="UP000710849">
    <property type="component" value="Unassembled WGS sequence"/>
</dbReference>
<comment type="similarity">
    <text evidence="2">Belongs to the ustYa family.</text>
</comment>